<organism evidence="2 3">
    <name type="scientific">Streptomyces alfalfae</name>
    <dbReference type="NCBI Taxonomy" id="1642299"/>
    <lineage>
        <taxon>Bacteria</taxon>
        <taxon>Bacillati</taxon>
        <taxon>Actinomycetota</taxon>
        <taxon>Actinomycetes</taxon>
        <taxon>Kitasatosporales</taxon>
        <taxon>Streptomycetaceae</taxon>
        <taxon>Streptomyces</taxon>
    </lineage>
</organism>
<feature type="region of interest" description="Disordered" evidence="1">
    <location>
        <begin position="1"/>
        <end position="65"/>
    </location>
</feature>
<evidence type="ECO:0000313" key="2">
    <source>
        <dbReference type="EMBL" id="APY84847.1"/>
    </source>
</evidence>
<keyword evidence="3" id="KW-1185">Reference proteome</keyword>
<evidence type="ECO:0000313" key="3">
    <source>
        <dbReference type="Proteomes" id="UP000187191"/>
    </source>
</evidence>
<gene>
    <name evidence="2" type="ORF">A7J05_02950</name>
</gene>
<proteinExistence type="predicted"/>
<protein>
    <submittedName>
        <fullName evidence="2">Uncharacterized protein</fullName>
    </submittedName>
</protein>
<name>A0ABN4VBZ0_9ACTN</name>
<sequence>MTVPPPANEAQSAHHRLAGGGQTRSAVGLTDRTMNADEDVDPTRTHEDDLAPVDHDPGAGVSQASRARRSVVFGAVIDLPHQ</sequence>
<evidence type="ECO:0000256" key="1">
    <source>
        <dbReference type="SAM" id="MobiDB-lite"/>
    </source>
</evidence>
<accession>A0ABN4VBZ0</accession>
<reference evidence="2 3" key="1">
    <citation type="submission" date="2016-05" db="EMBL/GenBank/DDBJ databases">
        <authorList>
            <person name="Gu J."/>
        </authorList>
    </citation>
    <scope>NUCLEOTIDE SEQUENCE [LARGE SCALE GENOMIC DNA]</scope>
    <source>
        <strain evidence="2 3">ACCC40021</strain>
    </source>
</reference>
<feature type="compositionally biased region" description="Basic and acidic residues" evidence="1">
    <location>
        <begin position="41"/>
        <end position="57"/>
    </location>
</feature>
<dbReference type="Proteomes" id="UP000187191">
    <property type="component" value="Chromosome"/>
</dbReference>
<dbReference type="EMBL" id="CP015588">
    <property type="protein sequence ID" value="APY84847.1"/>
    <property type="molecule type" value="Genomic_DNA"/>
</dbReference>